<gene>
    <name evidence="1" type="ORF">KW502_09300</name>
</gene>
<keyword evidence="2" id="KW-1185">Reference proteome</keyword>
<dbReference type="Pfam" id="PF13585">
    <property type="entry name" value="CHU_C"/>
    <property type="match status" value="1"/>
</dbReference>
<evidence type="ECO:0000313" key="1">
    <source>
        <dbReference type="EMBL" id="MBW2961993.1"/>
    </source>
</evidence>
<dbReference type="NCBIfam" id="TIGR04131">
    <property type="entry name" value="Bac_Flav_CTERM"/>
    <property type="match status" value="1"/>
</dbReference>
<sequence length="623" mass="68129">MAQQPNDCVNAIVICGNGNFSSNASGAGVQEVSGCSSEEHNSIWIRVDIVQSGTLGFDLIPNNTDISVDYDFWVYGSNEDCLNFSTPIRCSTTNPLAANLSSNYTGIGNANSEFFEGPGAVGDGYVEWIDVLAGEYYYIVVDRPVGNGGFQMNWTGTASEGTGAFPEPPAANLVQNIEKCSDTGIANFDLGSLRTTVNSDTANNVVEFYESLADATDNQNLLPDNYSSTQNVKTVYAKVTSNTTQCTNISEFNIIVNQIEDVAISISENSICAPKEVEIAFTGSENAFVEYQINSGNIQQIQLDASGNSIANVFINGTTTIKVTNTFVEDLNGNVTCSAGQNLTKTIKIEGIAVGDNLIDFYKCDGNKDGKVIYNLTKNDSIALLNLGVGYRVSYHLTENQAINASAPITSPENFENTISLPQEIWVRVEDQFFTDCYAISSFQIDAYSDEPPSFEIERSNLNLGEKHLITIKNISGIGTYEFSINNKDWKVVNLTQSTINFEVKGGGQFIITGRHTEGCGSSFKTTTFIDYPKFFTPNEDGINDTWNIKGFQQNNSNAKILIFDRFGKLLKSISPNANGWDGNYNGKAMPSNDYWFLIKYIELLPDGTTINKSFKSNFSLIK</sequence>
<dbReference type="InterPro" id="IPR026341">
    <property type="entry name" value="T9SS_type_B"/>
</dbReference>
<reference evidence="1 2" key="1">
    <citation type="submission" date="2021-07" db="EMBL/GenBank/DDBJ databases">
        <title>Mesonia aestuariivivens sp. nov., isolated from a tidal flat.</title>
        <authorList>
            <person name="Kim Y.-O."/>
            <person name="Yoon J.-H."/>
        </authorList>
    </citation>
    <scope>NUCLEOTIDE SEQUENCE [LARGE SCALE GENOMIC DNA]</scope>
    <source>
        <strain evidence="1 2">JHPTF-M18</strain>
    </source>
</reference>
<comment type="caution">
    <text evidence="1">The sequence shown here is derived from an EMBL/GenBank/DDBJ whole genome shotgun (WGS) entry which is preliminary data.</text>
</comment>
<organism evidence="1 2">
    <name type="scientific">Mesonia aestuariivivens</name>
    <dbReference type="NCBI Taxonomy" id="2796128"/>
    <lineage>
        <taxon>Bacteria</taxon>
        <taxon>Pseudomonadati</taxon>
        <taxon>Bacteroidota</taxon>
        <taxon>Flavobacteriia</taxon>
        <taxon>Flavobacteriales</taxon>
        <taxon>Flavobacteriaceae</taxon>
        <taxon>Mesonia</taxon>
    </lineage>
</organism>
<dbReference type="Proteomes" id="UP000719267">
    <property type="component" value="Unassembled WGS sequence"/>
</dbReference>
<name>A0ABS6W4D7_9FLAO</name>
<protein>
    <submittedName>
        <fullName evidence="1">T9SS type B sorting domain-containing protein</fullName>
    </submittedName>
</protein>
<accession>A0ABS6W4D7</accession>
<evidence type="ECO:0000313" key="2">
    <source>
        <dbReference type="Proteomes" id="UP000719267"/>
    </source>
</evidence>
<dbReference type="RefSeq" id="WP_219040284.1">
    <property type="nucleotide sequence ID" value="NZ_JAHWDF010000009.1"/>
</dbReference>
<proteinExistence type="predicted"/>
<dbReference type="EMBL" id="JAHWDF010000009">
    <property type="protein sequence ID" value="MBW2961993.1"/>
    <property type="molecule type" value="Genomic_DNA"/>
</dbReference>